<dbReference type="AlphaFoldDB" id="A0A2A2FGS6"/>
<feature type="domain" description="DICT" evidence="2">
    <location>
        <begin position="113"/>
        <end position="228"/>
    </location>
</feature>
<proteinExistence type="predicted"/>
<comment type="caution">
    <text evidence="3">The sequence shown here is derived from an EMBL/GenBank/DDBJ whole genome shotgun (WGS) entry which is preliminary data.</text>
</comment>
<dbReference type="EMBL" id="NSKC01000003">
    <property type="protein sequence ID" value="PAU84060.1"/>
    <property type="molecule type" value="Genomic_DNA"/>
</dbReference>
<dbReference type="Pfam" id="PF10069">
    <property type="entry name" value="DICT"/>
    <property type="match status" value="1"/>
</dbReference>
<keyword evidence="4" id="KW-1185">Reference proteome</keyword>
<gene>
    <name evidence="3" type="ORF">CK500_06390</name>
</gene>
<evidence type="ECO:0000313" key="3">
    <source>
        <dbReference type="EMBL" id="PAU84060.1"/>
    </source>
</evidence>
<evidence type="ECO:0000259" key="2">
    <source>
        <dbReference type="Pfam" id="PF10069"/>
    </source>
</evidence>
<dbReference type="RefSeq" id="WP_095636423.1">
    <property type="nucleotide sequence ID" value="NZ_NSKC01000003.1"/>
</dbReference>
<dbReference type="GO" id="GO:0016301">
    <property type="term" value="F:kinase activity"/>
    <property type="evidence" value="ECO:0007669"/>
    <property type="project" value="UniProtKB-KW"/>
</dbReference>
<dbReference type="InterPro" id="IPR016954">
    <property type="entry name" value="Uncharacterised_Vng0742h"/>
</dbReference>
<dbReference type="OrthoDB" id="198447at2157"/>
<protein>
    <submittedName>
        <fullName evidence="3">Histidine kinase</fullName>
    </submittedName>
</protein>
<reference evidence="3 4" key="1">
    <citation type="submission" date="2017-08" db="EMBL/GenBank/DDBJ databases">
        <title>The strain WRN001 was isolated from Binhai saline alkaline soil, Tianjin, China.</title>
        <authorList>
            <person name="Liu D."/>
            <person name="Zhang G."/>
        </authorList>
    </citation>
    <scope>NUCLEOTIDE SEQUENCE [LARGE SCALE GENOMIC DNA]</scope>
    <source>
        <strain evidence="3 4">WN019</strain>
    </source>
</reference>
<dbReference type="PIRSF" id="PIRSF030471">
    <property type="entry name" value="STR_Vng0742h_prd"/>
    <property type="match status" value="1"/>
</dbReference>
<evidence type="ECO:0000313" key="4">
    <source>
        <dbReference type="Proteomes" id="UP000218083"/>
    </source>
</evidence>
<accession>A0A2A2FGS6</accession>
<name>A0A2A2FGS6_9EURY</name>
<organism evidence="3 4">
    <name type="scientific">Halorubrum salipaludis</name>
    <dbReference type="NCBI Taxonomy" id="2032630"/>
    <lineage>
        <taxon>Archaea</taxon>
        <taxon>Methanobacteriati</taxon>
        <taxon>Methanobacteriota</taxon>
        <taxon>Stenosarchaea group</taxon>
        <taxon>Halobacteria</taxon>
        <taxon>Halobacteriales</taxon>
        <taxon>Haloferacaceae</taxon>
        <taxon>Halorubrum</taxon>
    </lineage>
</organism>
<feature type="compositionally biased region" description="Basic and acidic residues" evidence="1">
    <location>
        <begin position="85"/>
        <end position="99"/>
    </location>
</feature>
<keyword evidence="3" id="KW-0808">Transferase</keyword>
<evidence type="ECO:0000256" key="1">
    <source>
        <dbReference type="SAM" id="MobiDB-lite"/>
    </source>
</evidence>
<dbReference type="InterPro" id="IPR019278">
    <property type="entry name" value="DICT_dom"/>
</dbReference>
<keyword evidence="3" id="KW-0418">Kinase</keyword>
<feature type="region of interest" description="Disordered" evidence="1">
    <location>
        <begin position="69"/>
        <end position="111"/>
    </location>
</feature>
<dbReference type="Proteomes" id="UP000218083">
    <property type="component" value="Unassembled WGS sequence"/>
</dbReference>
<sequence>MSLIELIAGVEAHEATLTVFNADPEVTDELREHFADRNIRVVEAQTAAGPEGFAVLARDGEFVTAVTVDELLPRRDDPGDGESESDGRGGESEGGRDEPAAGEPAGGRVGAPVLDHLDETMFTSYSRADMVAASREIEDRAWRVGDGELHAGFQTLDVLTGEADTYDLLGGKERLDVHAYAADEGDAPDVEHYTVHVGETAEIRETWFVAYDGGGYDDAKCALLAEERAPGEFYGFWSYDPETVDYIIDYLTERYGGSEQTDDGGATV</sequence>